<dbReference type="Gene3D" id="1.10.1660.10">
    <property type="match status" value="1"/>
</dbReference>
<dbReference type="AlphaFoldDB" id="A0A2Y9BEJ8"/>
<proteinExistence type="predicted"/>
<comment type="caution">
    <text evidence="6">The sequence shown here is derived from an EMBL/GenBank/DDBJ whole genome shotgun (WGS) entry which is preliminary data.</text>
</comment>
<dbReference type="PANTHER" id="PTHR30204:SF69">
    <property type="entry name" value="MERR-FAMILY TRANSCRIPTIONAL REGULATOR"/>
    <property type="match status" value="1"/>
</dbReference>
<sequence length="135" mass="16112">MKQYSIRVISEITQFPASTLRYYEKLGLLKGVERDKNGLRIYNEVHLQQLRSIKCFKDCGMSLGEICKFYKYENDLEGNIEEILDLILNSEKELTDRIGEMQEQLLHIQHKVRYYQGIKHAIVHHEKWGRFEDYA</sequence>
<dbReference type="EMBL" id="QGDL01000006">
    <property type="protein sequence ID" value="PWJ29428.1"/>
    <property type="molecule type" value="Genomic_DNA"/>
</dbReference>
<dbReference type="GO" id="GO:0003700">
    <property type="term" value="F:DNA-binding transcription factor activity"/>
    <property type="evidence" value="ECO:0007669"/>
    <property type="project" value="InterPro"/>
</dbReference>
<dbReference type="PANTHER" id="PTHR30204">
    <property type="entry name" value="REDOX-CYCLING DRUG-SENSING TRANSCRIPTIONAL ACTIVATOR SOXR"/>
    <property type="match status" value="1"/>
</dbReference>
<keyword evidence="2" id="KW-0805">Transcription regulation</keyword>
<name>A0A2Y9BEJ8_9FIRM</name>
<protein>
    <submittedName>
        <fullName evidence="6">DNA-binding transcriptional MerR regulator</fullName>
    </submittedName>
</protein>
<dbReference type="InterPro" id="IPR000551">
    <property type="entry name" value="MerR-type_HTH_dom"/>
</dbReference>
<keyword evidence="1" id="KW-0678">Repressor</keyword>
<evidence type="ECO:0000313" key="7">
    <source>
        <dbReference type="Proteomes" id="UP000245845"/>
    </source>
</evidence>
<dbReference type="OrthoDB" id="9811174at2"/>
<dbReference type="PROSITE" id="PS50937">
    <property type="entry name" value="HTH_MERR_2"/>
    <property type="match status" value="1"/>
</dbReference>
<evidence type="ECO:0000256" key="2">
    <source>
        <dbReference type="ARBA" id="ARBA00023015"/>
    </source>
</evidence>
<gene>
    <name evidence="6" type="ORF">A8806_106165</name>
</gene>
<dbReference type="InterPro" id="IPR009061">
    <property type="entry name" value="DNA-bd_dom_put_sf"/>
</dbReference>
<dbReference type="SMART" id="SM00422">
    <property type="entry name" value="HTH_MERR"/>
    <property type="match status" value="1"/>
</dbReference>
<dbReference type="InterPro" id="IPR047057">
    <property type="entry name" value="MerR_fam"/>
</dbReference>
<evidence type="ECO:0000313" key="6">
    <source>
        <dbReference type="EMBL" id="PWJ29428.1"/>
    </source>
</evidence>
<accession>A0A2Y9BEJ8</accession>
<evidence type="ECO:0000259" key="5">
    <source>
        <dbReference type="PROSITE" id="PS50937"/>
    </source>
</evidence>
<evidence type="ECO:0000256" key="4">
    <source>
        <dbReference type="ARBA" id="ARBA00023163"/>
    </source>
</evidence>
<dbReference type="RefSeq" id="WP_109731276.1">
    <property type="nucleotide sequence ID" value="NZ_BAAACK010000026.1"/>
</dbReference>
<feature type="domain" description="HTH merR-type" evidence="5">
    <location>
        <begin position="1"/>
        <end position="72"/>
    </location>
</feature>
<keyword evidence="3 6" id="KW-0238">DNA-binding</keyword>
<dbReference type="SUPFAM" id="SSF46955">
    <property type="entry name" value="Putative DNA-binding domain"/>
    <property type="match status" value="1"/>
</dbReference>
<dbReference type="Pfam" id="PF13411">
    <property type="entry name" value="MerR_1"/>
    <property type="match status" value="1"/>
</dbReference>
<organism evidence="6 7">
    <name type="scientific">Faecalicatena orotica</name>
    <dbReference type="NCBI Taxonomy" id="1544"/>
    <lineage>
        <taxon>Bacteria</taxon>
        <taxon>Bacillati</taxon>
        <taxon>Bacillota</taxon>
        <taxon>Clostridia</taxon>
        <taxon>Lachnospirales</taxon>
        <taxon>Lachnospiraceae</taxon>
        <taxon>Faecalicatena</taxon>
    </lineage>
</organism>
<keyword evidence="4" id="KW-0804">Transcription</keyword>
<dbReference type="GO" id="GO:0003677">
    <property type="term" value="F:DNA binding"/>
    <property type="evidence" value="ECO:0007669"/>
    <property type="project" value="UniProtKB-KW"/>
</dbReference>
<dbReference type="CDD" id="cd01109">
    <property type="entry name" value="HTH_YyaN"/>
    <property type="match status" value="1"/>
</dbReference>
<evidence type="ECO:0000256" key="3">
    <source>
        <dbReference type="ARBA" id="ARBA00023125"/>
    </source>
</evidence>
<evidence type="ECO:0000256" key="1">
    <source>
        <dbReference type="ARBA" id="ARBA00022491"/>
    </source>
</evidence>
<dbReference type="Proteomes" id="UP000245845">
    <property type="component" value="Unassembled WGS sequence"/>
</dbReference>
<reference evidence="6 7" key="1">
    <citation type="submission" date="2018-05" db="EMBL/GenBank/DDBJ databases">
        <title>The Hungate 1000. A catalogue of reference genomes from the rumen microbiome.</title>
        <authorList>
            <person name="Kelly W."/>
        </authorList>
    </citation>
    <scope>NUCLEOTIDE SEQUENCE [LARGE SCALE GENOMIC DNA]</scope>
    <source>
        <strain evidence="6 7">NLAE-zl-C242</strain>
    </source>
</reference>
<keyword evidence="7" id="KW-1185">Reference proteome</keyword>